<feature type="repeat" description="PPR" evidence="2">
    <location>
        <begin position="693"/>
        <end position="727"/>
    </location>
</feature>
<feature type="compositionally biased region" description="Low complexity" evidence="3">
    <location>
        <begin position="1"/>
        <end position="15"/>
    </location>
</feature>
<dbReference type="OrthoDB" id="195747at2759"/>
<dbReference type="PANTHER" id="PTHR47942">
    <property type="entry name" value="TETRATRICOPEPTIDE REPEAT (TPR)-LIKE SUPERFAMILY PROTEIN-RELATED"/>
    <property type="match status" value="1"/>
</dbReference>
<feature type="repeat" description="PPR" evidence="2">
    <location>
        <begin position="532"/>
        <end position="566"/>
    </location>
</feature>
<reference evidence="4" key="2">
    <citation type="submission" date="2021-04" db="EMBL/GenBank/DDBJ databases">
        <authorList>
            <person name="Podell S."/>
        </authorList>
    </citation>
    <scope>NUCLEOTIDE SEQUENCE</scope>
    <source>
        <strain evidence="4">Hildebrandi</strain>
    </source>
</reference>
<feature type="repeat" description="PPR" evidence="2">
    <location>
        <begin position="656"/>
        <end position="690"/>
    </location>
</feature>
<dbReference type="EMBL" id="JAGRRH010000016">
    <property type="protein sequence ID" value="KAG7354618.1"/>
    <property type="molecule type" value="Genomic_DNA"/>
</dbReference>
<keyword evidence="1" id="KW-0677">Repeat</keyword>
<feature type="compositionally biased region" description="Polar residues" evidence="3">
    <location>
        <begin position="310"/>
        <end position="320"/>
    </location>
</feature>
<feature type="compositionally biased region" description="Low complexity" evidence="3">
    <location>
        <begin position="27"/>
        <end position="63"/>
    </location>
</feature>
<name>A0A9K3L4D5_9STRA</name>
<dbReference type="InterPro" id="IPR051222">
    <property type="entry name" value="PPR/CCM1_RNA-binding"/>
</dbReference>
<comment type="caution">
    <text evidence="4">The sequence shown here is derived from an EMBL/GenBank/DDBJ whole genome shotgun (WGS) entry which is preliminary data.</text>
</comment>
<gene>
    <name evidence="4" type="ORF">IV203_003974</name>
</gene>
<accession>A0A9K3L4D5</accession>
<proteinExistence type="predicted"/>
<evidence type="ECO:0000256" key="2">
    <source>
        <dbReference type="PROSITE-ProRule" id="PRU00708"/>
    </source>
</evidence>
<feature type="repeat" description="PPR" evidence="2">
    <location>
        <begin position="497"/>
        <end position="531"/>
    </location>
</feature>
<feature type="compositionally biased region" description="Low complexity" evidence="3">
    <location>
        <begin position="208"/>
        <end position="223"/>
    </location>
</feature>
<organism evidence="4 5">
    <name type="scientific">Nitzschia inconspicua</name>
    <dbReference type="NCBI Taxonomy" id="303405"/>
    <lineage>
        <taxon>Eukaryota</taxon>
        <taxon>Sar</taxon>
        <taxon>Stramenopiles</taxon>
        <taxon>Ochrophyta</taxon>
        <taxon>Bacillariophyta</taxon>
        <taxon>Bacillariophyceae</taxon>
        <taxon>Bacillariophycidae</taxon>
        <taxon>Bacillariales</taxon>
        <taxon>Bacillariaceae</taxon>
        <taxon>Nitzschia</taxon>
    </lineage>
</organism>
<evidence type="ECO:0000313" key="4">
    <source>
        <dbReference type="EMBL" id="KAG7354618.1"/>
    </source>
</evidence>
<feature type="repeat" description="PPR" evidence="2">
    <location>
        <begin position="567"/>
        <end position="601"/>
    </location>
</feature>
<feature type="region of interest" description="Disordered" evidence="3">
    <location>
        <begin position="206"/>
        <end position="226"/>
    </location>
</feature>
<sequence>MTRQQQQQQQLSSSSDTSPLQTKKKVSPSSSFSSNLSFLFQPSSSSTLSTTSSSSSSTSLQNPEQLKQTIDKLLLRLLQSNHQQQPTKENSPSDATDSSSPAPPVTMAVLPLVSDDDNRLSQRTCDTLMGLCVAWEEWEYVIKVLELMDHHGLQQQHSTYRASLKTCWEVGNSNAAMDIIKAMEQAQVSPKPTDVGLLVSTLCKSPNNDDNNYNNNNNNNNNNKSKRRIQTQWRHGWRILKSVATVPSRTIESKDHHDAASQLLATRIIPIKAYQDVLTGMKKERLWKDTVRLLRFMEHGTKSTKEDTSTIHQVDSQSVPSSTMTTTTTTTTTSDMYDFSNRSYGFLIPSPTMSIYQTVIECCIDNQQLDAAVQILQDMTTKQNNSIIPKPALFQAVLAALAKKQQWRKALQVLDRMVELNVPRSVVTYNTVISACAKAREVGMAKNLLSRMKQRDDIRPDEISFNAVIGACANTARWKEALEVLDQCYREPGVTPNIYIYTNAMRACARGGKTQRALSLLQVVKDKGLPLDSYCYTAVIDACAKGGMWEKALSLFDEMEEKGIEPTEVTYSVTISALGTGLQWERALWLLNLMQEKGMSVNLITYNAAITALAKSARKNSKDYAKLGITKLEKVELWRKALELLDQMKASGVEPDGFCYSSAISCCGAEGRWEEACDLIEVMKKGGPKTRPNKIAYTAAIGACGRAGQASKAFELFETMKSEGLAADRVAFNSLFSALRLAQDPDKTYNLWKEMCQASRRILSRQPKVQDPNRRVNTTPDIITISDCIATLSDAGRLVQMDEVFEEAVSQGIVLRNNALDGQWEVDLSGMTFPVARAACRFLLKNLPTKVSKSEDVHDMIFITGIGRAQQLRKEDLVIKNDGAPVGSVLDKKDPITSLRDFVQGILKTDFEPPLASSIPERAQGTVVVEKETLAYWLSEQ</sequence>
<dbReference type="Pfam" id="PF13812">
    <property type="entry name" value="PPR_3"/>
    <property type="match status" value="2"/>
</dbReference>
<dbReference type="Pfam" id="PF01535">
    <property type="entry name" value="PPR"/>
    <property type="match status" value="3"/>
</dbReference>
<dbReference type="AlphaFoldDB" id="A0A9K3L4D5"/>
<feature type="region of interest" description="Disordered" evidence="3">
    <location>
        <begin position="82"/>
        <end position="106"/>
    </location>
</feature>
<evidence type="ECO:0000313" key="5">
    <source>
        <dbReference type="Proteomes" id="UP000693970"/>
    </source>
</evidence>
<dbReference type="Pfam" id="PF13041">
    <property type="entry name" value="PPR_2"/>
    <property type="match status" value="3"/>
</dbReference>
<keyword evidence="5" id="KW-1185">Reference proteome</keyword>
<dbReference type="PANTHER" id="PTHR47942:SF63">
    <property type="entry name" value="PENTATRICOPEPTIDE REPEAT-CONTAINING PROTEIN"/>
    <property type="match status" value="1"/>
</dbReference>
<protein>
    <submittedName>
        <fullName evidence="4">PPR: pentatricopeptide repeat domain containing protein</fullName>
    </submittedName>
</protein>
<dbReference type="InterPro" id="IPR002885">
    <property type="entry name" value="PPR_rpt"/>
</dbReference>
<feature type="repeat" description="PPR" evidence="2">
    <location>
        <begin position="425"/>
        <end position="455"/>
    </location>
</feature>
<reference evidence="4" key="1">
    <citation type="journal article" date="2021" name="Sci. Rep.">
        <title>Diploid genomic architecture of Nitzschia inconspicua, an elite biomass production diatom.</title>
        <authorList>
            <person name="Oliver A."/>
            <person name="Podell S."/>
            <person name="Pinowska A."/>
            <person name="Traller J.C."/>
            <person name="Smith S.R."/>
            <person name="McClure R."/>
            <person name="Beliaev A."/>
            <person name="Bohutskyi P."/>
            <person name="Hill E.A."/>
            <person name="Rabines A."/>
            <person name="Zheng H."/>
            <person name="Allen L.Z."/>
            <person name="Kuo A."/>
            <person name="Grigoriev I.V."/>
            <person name="Allen A.E."/>
            <person name="Hazlebeck D."/>
            <person name="Allen E.E."/>
        </authorList>
    </citation>
    <scope>NUCLEOTIDE SEQUENCE</scope>
    <source>
        <strain evidence="4">Hildebrandi</strain>
    </source>
</reference>
<feature type="repeat" description="PPR" evidence="2">
    <location>
        <begin position="461"/>
        <end position="496"/>
    </location>
</feature>
<dbReference type="PROSITE" id="PS51375">
    <property type="entry name" value="PPR"/>
    <property type="match status" value="7"/>
</dbReference>
<dbReference type="NCBIfam" id="TIGR00756">
    <property type="entry name" value="PPR"/>
    <property type="match status" value="5"/>
</dbReference>
<feature type="region of interest" description="Disordered" evidence="3">
    <location>
        <begin position="1"/>
        <end position="64"/>
    </location>
</feature>
<dbReference type="Proteomes" id="UP000693970">
    <property type="component" value="Unassembled WGS sequence"/>
</dbReference>
<evidence type="ECO:0000256" key="3">
    <source>
        <dbReference type="SAM" id="MobiDB-lite"/>
    </source>
</evidence>
<feature type="region of interest" description="Disordered" evidence="3">
    <location>
        <begin position="304"/>
        <end position="329"/>
    </location>
</feature>
<evidence type="ECO:0000256" key="1">
    <source>
        <dbReference type="ARBA" id="ARBA00022737"/>
    </source>
</evidence>